<accession>A0A3N0V602</accession>
<dbReference type="RefSeq" id="WP_123235998.1">
    <property type="nucleotide sequence ID" value="NZ_RJVP01000001.1"/>
</dbReference>
<dbReference type="EMBL" id="RJVP01000001">
    <property type="protein sequence ID" value="ROH88004.1"/>
    <property type="molecule type" value="Genomic_DNA"/>
</dbReference>
<proteinExistence type="predicted"/>
<keyword evidence="2" id="KW-1185">Reference proteome</keyword>
<reference evidence="1 2" key="1">
    <citation type="submission" date="2018-10" db="EMBL/GenBank/DDBJ databases">
        <authorList>
            <person name="Chen W.-M."/>
        </authorList>
    </citation>
    <scope>NUCLEOTIDE SEQUENCE [LARGE SCALE GENOMIC DNA]</scope>
    <source>
        <strain evidence="1 2">H-5</strain>
    </source>
</reference>
<sequence>MKIDFSKKYGNVFGKYGQAQYFQDGKYFDSQGNLLADDGNPLKIQVAKVANPKVSDAGDDEKKLLVTRAKELGIKSPHLMGIDKLKSSIADREAEIDADLKASTESEEDLGLGGE</sequence>
<dbReference type="Proteomes" id="UP000275137">
    <property type="component" value="Unassembled WGS sequence"/>
</dbReference>
<evidence type="ECO:0000313" key="1">
    <source>
        <dbReference type="EMBL" id="ROH88004.1"/>
    </source>
</evidence>
<organism evidence="1 2">
    <name type="scientific">Pseudomethylobacillus aquaticus</name>
    <dbReference type="NCBI Taxonomy" id="2676064"/>
    <lineage>
        <taxon>Bacteria</taxon>
        <taxon>Pseudomonadati</taxon>
        <taxon>Pseudomonadota</taxon>
        <taxon>Betaproteobacteria</taxon>
        <taxon>Nitrosomonadales</taxon>
        <taxon>Methylophilaceae</taxon>
        <taxon>Pseudomethylobacillus</taxon>
    </lineage>
</organism>
<protein>
    <submittedName>
        <fullName evidence="1">Uncharacterized protein</fullName>
    </submittedName>
</protein>
<evidence type="ECO:0000313" key="2">
    <source>
        <dbReference type="Proteomes" id="UP000275137"/>
    </source>
</evidence>
<gene>
    <name evidence="1" type="ORF">ED236_00480</name>
</gene>
<comment type="caution">
    <text evidence="1">The sequence shown here is derived from an EMBL/GenBank/DDBJ whole genome shotgun (WGS) entry which is preliminary data.</text>
</comment>
<name>A0A3N0V602_9PROT</name>
<dbReference type="AlphaFoldDB" id="A0A3N0V602"/>